<accession>A0A2R6WFC2</accession>
<keyword evidence="1" id="KW-0378">Hydrolase</keyword>
<dbReference type="InterPro" id="IPR001650">
    <property type="entry name" value="Helicase_C-like"/>
</dbReference>
<feature type="domain" description="Helicase ATP-binding" evidence="3">
    <location>
        <begin position="140"/>
        <end position="314"/>
    </location>
</feature>
<dbReference type="AlphaFoldDB" id="A0A2R6WFC2"/>
<reference evidence="6" key="1">
    <citation type="journal article" date="2017" name="Cell">
        <title>Insights into land plant evolution garnered from the Marchantia polymorpha genome.</title>
        <authorList>
            <person name="Bowman J.L."/>
            <person name="Kohchi T."/>
            <person name="Yamato K.T."/>
            <person name="Jenkins J."/>
            <person name="Shu S."/>
            <person name="Ishizaki K."/>
            <person name="Yamaoka S."/>
            <person name="Nishihama R."/>
            <person name="Nakamura Y."/>
            <person name="Berger F."/>
            <person name="Adam C."/>
            <person name="Aki S.S."/>
            <person name="Althoff F."/>
            <person name="Araki T."/>
            <person name="Arteaga-Vazquez M.A."/>
            <person name="Balasubrmanian S."/>
            <person name="Barry K."/>
            <person name="Bauer D."/>
            <person name="Boehm C.R."/>
            <person name="Briginshaw L."/>
            <person name="Caballero-Perez J."/>
            <person name="Catarino B."/>
            <person name="Chen F."/>
            <person name="Chiyoda S."/>
            <person name="Chovatia M."/>
            <person name="Davies K.M."/>
            <person name="Delmans M."/>
            <person name="Demura T."/>
            <person name="Dierschke T."/>
            <person name="Dolan L."/>
            <person name="Dorantes-Acosta A.E."/>
            <person name="Eklund D.M."/>
            <person name="Florent S.N."/>
            <person name="Flores-Sandoval E."/>
            <person name="Fujiyama A."/>
            <person name="Fukuzawa H."/>
            <person name="Galik B."/>
            <person name="Grimanelli D."/>
            <person name="Grimwood J."/>
            <person name="Grossniklaus U."/>
            <person name="Hamada T."/>
            <person name="Haseloff J."/>
            <person name="Hetherington A.J."/>
            <person name="Higo A."/>
            <person name="Hirakawa Y."/>
            <person name="Hundley H.N."/>
            <person name="Ikeda Y."/>
            <person name="Inoue K."/>
            <person name="Inoue S.I."/>
            <person name="Ishida S."/>
            <person name="Jia Q."/>
            <person name="Kakita M."/>
            <person name="Kanazawa T."/>
            <person name="Kawai Y."/>
            <person name="Kawashima T."/>
            <person name="Kennedy M."/>
            <person name="Kinose K."/>
            <person name="Kinoshita T."/>
            <person name="Kohara Y."/>
            <person name="Koide E."/>
            <person name="Komatsu K."/>
            <person name="Kopischke S."/>
            <person name="Kubo M."/>
            <person name="Kyozuka J."/>
            <person name="Lagercrantz U."/>
            <person name="Lin S.S."/>
            <person name="Lindquist E."/>
            <person name="Lipzen A.M."/>
            <person name="Lu C.W."/>
            <person name="De Luna E."/>
            <person name="Martienssen R.A."/>
            <person name="Minamino N."/>
            <person name="Mizutani M."/>
            <person name="Mizutani M."/>
            <person name="Mochizuki N."/>
            <person name="Monte I."/>
            <person name="Mosher R."/>
            <person name="Nagasaki H."/>
            <person name="Nakagami H."/>
            <person name="Naramoto S."/>
            <person name="Nishitani K."/>
            <person name="Ohtani M."/>
            <person name="Okamoto T."/>
            <person name="Okumura M."/>
            <person name="Phillips J."/>
            <person name="Pollak B."/>
            <person name="Reinders A."/>
            <person name="Rovekamp M."/>
            <person name="Sano R."/>
            <person name="Sawa S."/>
            <person name="Schmid M.W."/>
            <person name="Shirakawa M."/>
            <person name="Solano R."/>
            <person name="Spunde A."/>
            <person name="Suetsugu N."/>
            <person name="Sugano S."/>
            <person name="Sugiyama A."/>
            <person name="Sun R."/>
            <person name="Suzuki Y."/>
            <person name="Takenaka M."/>
            <person name="Takezawa D."/>
            <person name="Tomogane H."/>
            <person name="Tsuzuki M."/>
            <person name="Ueda T."/>
            <person name="Umeda M."/>
            <person name="Ward J.M."/>
            <person name="Watanabe Y."/>
            <person name="Yazaki K."/>
            <person name="Yokoyama R."/>
            <person name="Yoshitake Y."/>
            <person name="Yotsui I."/>
            <person name="Zachgo S."/>
            <person name="Schmutz J."/>
        </authorList>
    </citation>
    <scope>NUCLEOTIDE SEQUENCE [LARGE SCALE GENOMIC DNA]</scope>
    <source>
        <strain evidence="6">Tak-1</strain>
    </source>
</reference>
<feature type="region of interest" description="Disordered" evidence="2">
    <location>
        <begin position="58"/>
        <end position="91"/>
    </location>
</feature>
<dbReference type="InterPro" id="IPR014001">
    <property type="entry name" value="Helicase_ATP-bd"/>
</dbReference>
<dbReference type="Gene3D" id="3.40.50.300">
    <property type="entry name" value="P-loop containing nucleotide triphosphate hydrolases"/>
    <property type="match status" value="1"/>
</dbReference>
<dbReference type="GO" id="GO:0015616">
    <property type="term" value="F:DNA translocase activity"/>
    <property type="evidence" value="ECO:0000318"/>
    <property type="project" value="GO_Central"/>
</dbReference>
<sequence>MFPIGKFEVEILTKSTEEAFLSGKIFTGTLDLEADITINLAPKSRFKSFKRPILKHSRDGTVLPSTTPSTHSGPTNLHRSLNDPQKTTSGQRIVTEDSLILNTKEVQRGASPVIVDPYLSTKLRQHQREGVQFMYECVMGLKNSKFTGCLLADAMGLGKTLQVIALIWTLLHQGPKGRPAVRRVLVICPSSLVENWGKEVRKWLGSERLNALIIHSGTPAKDVKQSISKFQIGKLAPVLVTSYELLRKHNEDLRSAKAELLVCDEAHRLKNCAGNKTIDALLALKCSMKVLLTGTPVQNDLMEFYAMLDFANKDLLGPLSAFKRLYADPIQKSRDRNASDEEKKLGRTRSTELQYRTRSFILQRSADVNLMYLPVKTELIVFCKLQAPQISLYLDFLKSKTVETLFLPTSHSAVILSAIGTLRKLCNHPKLVQAELKKQNNQRSCNENEIDSCQSDDWGQSGKLDCLHKMISALHADTHFGPRDKIVVVSNFTQTLDIIQSLCEQEKWKWLRLDGTTEVSERQSKVDRFNSDYSEERIFLLSSKAGGTGLNLIGANRLVLFDPDWNPATDAQAMARVWRDGQRKPVLIYRLLSTGSLEEKIYQRQIMKQEIAAAVGEQVEGQLGHAGRHFSREELRELFTLRLDTRCDTYDLLTKSSARRTERWRDYSDELQDHALESAIKTGTVTFVHKVAGKLDKKIPLCSSSGLNTTSELSEESTELDICENESSLLSTECPPISPESCQEPLLFNGSFLANRDLSDLQQPENGNRSVVSDKTCSPSVSTEFEDDEDFSNHPAGVSERPTDIEELNYNTELNINHQANSPMRSLSVDINSHGRDPPMGDIESDIEVESVGREWEKCRLGSCKGENEMISEAMHQDIRDETASTRLIEASTSAICQSEGGCSCLLGDEGHKLLSYMLETIGPVGSDVDDLEALDMPFLSSMELELELERAQFTPQKLWEGFKLFALGFIVGAKQEQIYYSCCTLGLILEKCNGDKTSSVQSVFCKGLPLVRSALGRRHGDSAIELSHLLSVYEDVEQLSSTTNGRYLIEVTRRCKSLEHN</sequence>
<dbReference type="PROSITE" id="PS51192">
    <property type="entry name" value="HELICASE_ATP_BIND_1"/>
    <property type="match status" value="1"/>
</dbReference>
<dbReference type="Gene3D" id="1.20.120.850">
    <property type="entry name" value="SWI2/SNF2 ATPases, N-terminal domain"/>
    <property type="match status" value="1"/>
</dbReference>
<evidence type="ECO:0000256" key="1">
    <source>
        <dbReference type="ARBA" id="ARBA00022801"/>
    </source>
</evidence>
<dbReference type="InterPro" id="IPR027417">
    <property type="entry name" value="P-loop_NTPase"/>
</dbReference>
<dbReference type="FunFam" id="3.40.50.10810:FF:000020">
    <property type="entry name" value="DNA repair and recombination protein RAD54B"/>
    <property type="match status" value="1"/>
</dbReference>
<dbReference type="GO" id="GO:0005634">
    <property type="term" value="C:nucleus"/>
    <property type="evidence" value="ECO:0000318"/>
    <property type="project" value="GO_Central"/>
</dbReference>
<dbReference type="GO" id="GO:0005524">
    <property type="term" value="F:ATP binding"/>
    <property type="evidence" value="ECO:0007669"/>
    <property type="project" value="InterPro"/>
</dbReference>
<dbReference type="InterPro" id="IPR000330">
    <property type="entry name" value="SNF2_N"/>
</dbReference>
<feature type="compositionally biased region" description="Polar residues" evidence="2">
    <location>
        <begin position="760"/>
        <end position="783"/>
    </location>
</feature>
<feature type="region of interest" description="Disordered" evidence="2">
    <location>
        <begin position="760"/>
        <end position="800"/>
    </location>
</feature>
<dbReference type="Pfam" id="PF00271">
    <property type="entry name" value="Helicase_C"/>
    <property type="match status" value="1"/>
</dbReference>
<dbReference type="PROSITE" id="PS51194">
    <property type="entry name" value="HELICASE_CTER"/>
    <property type="match status" value="1"/>
</dbReference>
<name>A0A2R6WFC2_MARPO</name>
<dbReference type="OrthoDB" id="413460at2759"/>
<gene>
    <name evidence="5" type="ORF">MARPO_0097s0032</name>
</gene>
<dbReference type="Gene3D" id="3.40.50.10810">
    <property type="entry name" value="Tandem AAA-ATPase domain"/>
    <property type="match status" value="1"/>
</dbReference>
<protein>
    <submittedName>
        <fullName evidence="5">Uncharacterized protein</fullName>
    </submittedName>
</protein>
<dbReference type="EMBL" id="KZ772769">
    <property type="protein sequence ID" value="PTQ32546.1"/>
    <property type="molecule type" value="Genomic_DNA"/>
</dbReference>
<dbReference type="PANTHER" id="PTHR45629:SF7">
    <property type="entry name" value="DNA EXCISION REPAIR PROTEIN ERCC-6-RELATED"/>
    <property type="match status" value="1"/>
</dbReference>
<dbReference type="GO" id="GO:0000724">
    <property type="term" value="P:double-strand break repair via homologous recombination"/>
    <property type="evidence" value="ECO:0000318"/>
    <property type="project" value="GO_Central"/>
</dbReference>
<dbReference type="SMART" id="SM00487">
    <property type="entry name" value="DEXDc"/>
    <property type="match status" value="1"/>
</dbReference>
<dbReference type="PANTHER" id="PTHR45629">
    <property type="entry name" value="SNF2/RAD54 FAMILY MEMBER"/>
    <property type="match status" value="1"/>
</dbReference>
<evidence type="ECO:0000313" key="5">
    <source>
        <dbReference type="EMBL" id="PTQ32546.1"/>
    </source>
</evidence>
<feature type="compositionally biased region" description="Polar residues" evidence="2">
    <location>
        <begin position="77"/>
        <end position="91"/>
    </location>
</feature>
<keyword evidence="6" id="KW-1185">Reference proteome</keyword>
<dbReference type="InterPro" id="IPR050496">
    <property type="entry name" value="SNF2_RAD54_helicase_repair"/>
</dbReference>
<dbReference type="GO" id="GO:0016787">
    <property type="term" value="F:hydrolase activity"/>
    <property type="evidence" value="ECO:0007669"/>
    <property type="project" value="UniProtKB-KW"/>
</dbReference>
<evidence type="ECO:0000259" key="4">
    <source>
        <dbReference type="PROSITE" id="PS51194"/>
    </source>
</evidence>
<dbReference type="GO" id="GO:0007131">
    <property type="term" value="P:reciprocal meiotic recombination"/>
    <property type="evidence" value="ECO:0000318"/>
    <property type="project" value="GO_Central"/>
</dbReference>
<organism evidence="5 6">
    <name type="scientific">Marchantia polymorpha</name>
    <name type="common">Common liverwort</name>
    <name type="synonym">Marchantia aquatica</name>
    <dbReference type="NCBI Taxonomy" id="3197"/>
    <lineage>
        <taxon>Eukaryota</taxon>
        <taxon>Viridiplantae</taxon>
        <taxon>Streptophyta</taxon>
        <taxon>Embryophyta</taxon>
        <taxon>Marchantiophyta</taxon>
        <taxon>Marchantiopsida</taxon>
        <taxon>Marchantiidae</taxon>
        <taxon>Marchantiales</taxon>
        <taxon>Marchantiaceae</taxon>
        <taxon>Marchantia</taxon>
    </lineage>
</organism>
<evidence type="ECO:0000256" key="2">
    <source>
        <dbReference type="SAM" id="MobiDB-lite"/>
    </source>
</evidence>
<dbReference type="SMART" id="SM00490">
    <property type="entry name" value="HELICc"/>
    <property type="match status" value="1"/>
</dbReference>
<feature type="compositionally biased region" description="Low complexity" evidence="2">
    <location>
        <begin position="64"/>
        <end position="75"/>
    </location>
</feature>
<dbReference type="Pfam" id="PF00176">
    <property type="entry name" value="SNF2-rel_dom"/>
    <property type="match status" value="1"/>
</dbReference>
<feature type="domain" description="Helicase C-terminal" evidence="4">
    <location>
        <begin position="466"/>
        <end position="627"/>
    </location>
</feature>
<dbReference type="CDD" id="cd18004">
    <property type="entry name" value="DEXHc_RAD54"/>
    <property type="match status" value="1"/>
</dbReference>
<dbReference type="CDD" id="cd18793">
    <property type="entry name" value="SF2_C_SNF"/>
    <property type="match status" value="1"/>
</dbReference>
<dbReference type="InterPro" id="IPR049730">
    <property type="entry name" value="SNF2/RAD54-like_C"/>
</dbReference>
<dbReference type="InterPro" id="IPR038718">
    <property type="entry name" value="SNF2-like_sf"/>
</dbReference>
<dbReference type="Proteomes" id="UP000244005">
    <property type="component" value="Unassembled WGS sequence"/>
</dbReference>
<evidence type="ECO:0000259" key="3">
    <source>
        <dbReference type="PROSITE" id="PS51192"/>
    </source>
</evidence>
<dbReference type="SUPFAM" id="SSF52540">
    <property type="entry name" value="P-loop containing nucleoside triphosphate hydrolases"/>
    <property type="match status" value="2"/>
</dbReference>
<evidence type="ECO:0000313" key="6">
    <source>
        <dbReference type="Proteomes" id="UP000244005"/>
    </source>
</evidence>
<proteinExistence type="predicted"/>